<keyword evidence="1" id="KW-0614">Plasmid</keyword>
<sequence>MAVYNQVIAHLTGHAKAFGINNLHGLTIDSNRIELFNDDKKFANLTLLNKENNYQKKDNEERLALESKPLDHLVMNTIHSLFSGLSEENKKQEIKNLTPKEKLALMITIINAISETCSNINRFYEQDLKSTFDAVMAIMVRKN</sequence>
<dbReference type="RefSeq" id="WP_280627213.1">
    <property type="nucleotide sequence ID" value="NZ_CP123514.1"/>
</dbReference>
<geneLocation type="plasmid" evidence="1 2">
    <name>paPv10</name>
</geneLocation>
<evidence type="ECO:0000313" key="1">
    <source>
        <dbReference type="EMBL" id="WGM03988.1"/>
    </source>
</evidence>
<organism evidence="1 2">
    <name type="scientific">Arsenophonus nasoniae</name>
    <name type="common">son-killer infecting Nasonia vitripennis</name>
    <dbReference type="NCBI Taxonomy" id="638"/>
    <lineage>
        <taxon>Bacteria</taxon>
        <taxon>Pseudomonadati</taxon>
        <taxon>Pseudomonadota</taxon>
        <taxon>Gammaproteobacteria</taxon>
        <taxon>Enterobacterales</taxon>
        <taxon>Morganellaceae</taxon>
        <taxon>Arsenophonus</taxon>
    </lineage>
</organism>
<dbReference type="Proteomes" id="UP001177595">
    <property type="component" value="Plasmid paPv10"/>
</dbReference>
<reference evidence="1" key="1">
    <citation type="submission" date="2023-04" db="EMBL/GenBank/DDBJ databases">
        <title>Genome dynamics across the evolutionary transition to endosymbiosis.</title>
        <authorList>
            <person name="Siozios S."/>
            <person name="Nadal-Jimenez P."/>
            <person name="Azagi T."/>
            <person name="Sprong H."/>
            <person name="Frost C.L."/>
            <person name="Parratt S.R."/>
            <person name="Taylor G."/>
            <person name="Brettell L."/>
            <person name="Lew K.C."/>
            <person name="Croft L."/>
            <person name="King K.C."/>
            <person name="Brockhurst M.A."/>
            <person name="Hypsa V."/>
            <person name="Novakova E."/>
            <person name="Darby A.C."/>
            <person name="Hurst G.D.D."/>
        </authorList>
    </citation>
    <scope>NUCLEOTIDE SEQUENCE</scope>
    <source>
        <strain evidence="1">APv</strain>
        <plasmid evidence="1">paPv10</plasmid>
    </source>
</reference>
<proteinExistence type="predicted"/>
<protein>
    <submittedName>
        <fullName evidence="1">Uncharacterized protein</fullName>
    </submittedName>
</protein>
<dbReference type="EMBL" id="CP123514">
    <property type="protein sequence ID" value="WGM03988.1"/>
    <property type="molecule type" value="Genomic_DNA"/>
</dbReference>
<dbReference type="AlphaFoldDB" id="A0AA95GSC1"/>
<name>A0AA95GSC1_9GAMM</name>
<gene>
    <name evidence="1" type="ORF">QE210_21385</name>
</gene>
<evidence type="ECO:0000313" key="2">
    <source>
        <dbReference type="Proteomes" id="UP001177595"/>
    </source>
</evidence>
<accession>A0AA95GSC1</accession>